<reference evidence="2" key="1">
    <citation type="submission" date="2022-07" db="EMBL/GenBank/DDBJ databases">
        <title>Isolation, identification, and degradation of a PFOSA degrading strain from sewage treatment plant.</title>
        <authorList>
            <person name="Zhang L."/>
            <person name="Huo Y."/>
        </authorList>
    </citation>
    <scope>NUCLEOTIDE SEQUENCE</scope>
    <source>
        <strain evidence="2">C1</strain>
    </source>
</reference>
<keyword evidence="1" id="KW-0812">Transmembrane</keyword>
<gene>
    <name evidence="2" type="ORF">NOX80_16375</name>
</gene>
<feature type="transmembrane region" description="Helical" evidence="1">
    <location>
        <begin position="7"/>
        <end position="29"/>
    </location>
</feature>
<evidence type="ECO:0000313" key="2">
    <source>
        <dbReference type="EMBL" id="UUC45188.1"/>
    </source>
</evidence>
<feature type="transmembrane region" description="Helical" evidence="1">
    <location>
        <begin position="35"/>
        <end position="52"/>
    </location>
</feature>
<organism evidence="2 3">
    <name type="scientific">Flavobacterium cerinum</name>
    <dbReference type="NCBI Taxonomy" id="2502784"/>
    <lineage>
        <taxon>Bacteria</taxon>
        <taxon>Pseudomonadati</taxon>
        <taxon>Bacteroidota</taxon>
        <taxon>Flavobacteriia</taxon>
        <taxon>Flavobacteriales</taxon>
        <taxon>Flavobacteriaceae</taxon>
        <taxon>Flavobacterium</taxon>
    </lineage>
</organism>
<keyword evidence="3" id="KW-1185">Reference proteome</keyword>
<dbReference type="Proteomes" id="UP001059844">
    <property type="component" value="Chromosome"/>
</dbReference>
<dbReference type="EMBL" id="CP101751">
    <property type="protein sequence ID" value="UUC45188.1"/>
    <property type="molecule type" value="Genomic_DNA"/>
</dbReference>
<keyword evidence="1" id="KW-0472">Membrane</keyword>
<proteinExistence type="predicted"/>
<accession>A0ABY5IQU2</accession>
<evidence type="ECO:0000256" key="1">
    <source>
        <dbReference type="SAM" id="Phobius"/>
    </source>
</evidence>
<keyword evidence="1" id="KW-1133">Transmembrane helix</keyword>
<name>A0ABY5IQU2_9FLAO</name>
<sequence length="113" mass="13000">MKERTILKGVMSLTIIVEIIMMIWVYNVIGEERLTVQFIRLIFQLVLMLLILKQKSNIALWILVGFHVFSGLMNWAAINSGIVGQILSVYHFVIAGIICFYDDIEKKLLSEKV</sequence>
<evidence type="ECO:0000313" key="3">
    <source>
        <dbReference type="Proteomes" id="UP001059844"/>
    </source>
</evidence>
<feature type="transmembrane region" description="Helical" evidence="1">
    <location>
        <begin position="82"/>
        <end position="101"/>
    </location>
</feature>
<feature type="transmembrane region" description="Helical" evidence="1">
    <location>
        <begin position="59"/>
        <end position="76"/>
    </location>
</feature>
<protein>
    <submittedName>
        <fullName evidence="2">Uncharacterized protein</fullName>
    </submittedName>
</protein>
<dbReference type="RefSeq" id="WP_256550880.1">
    <property type="nucleotide sequence ID" value="NZ_CP101751.1"/>
</dbReference>